<accession>A0ABV9UGH0</accession>
<proteinExistence type="predicted"/>
<dbReference type="RefSeq" id="WP_344370359.1">
    <property type="nucleotide sequence ID" value="NZ_BAAASQ010000001.1"/>
</dbReference>
<dbReference type="EMBL" id="JBHSIZ010000005">
    <property type="protein sequence ID" value="MFC4955550.1"/>
    <property type="molecule type" value="Genomic_DNA"/>
</dbReference>
<keyword evidence="2" id="KW-1185">Reference proteome</keyword>
<evidence type="ECO:0008006" key="3">
    <source>
        <dbReference type="Google" id="ProtNLM"/>
    </source>
</evidence>
<dbReference type="Proteomes" id="UP001595834">
    <property type="component" value="Unassembled WGS sequence"/>
</dbReference>
<gene>
    <name evidence="1" type="ORF">ACFPFX_04480</name>
</gene>
<protein>
    <recommendedName>
        <fullName evidence="3">Fido domain-containing protein</fullName>
    </recommendedName>
</protein>
<comment type="caution">
    <text evidence="1">The sequence shown here is derived from an EMBL/GenBank/DDBJ whole genome shotgun (WGS) entry which is preliminary data.</text>
</comment>
<evidence type="ECO:0000313" key="1">
    <source>
        <dbReference type="EMBL" id="MFC4955550.1"/>
    </source>
</evidence>
<organism evidence="1 2">
    <name type="scientific">Streptomyces mauvecolor</name>
    <dbReference type="NCBI Taxonomy" id="58345"/>
    <lineage>
        <taxon>Bacteria</taxon>
        <taxon>Bacillati</taxon>
        <taxon>Actinomycetota</taxon>
        <taxon>Actinomycetes</taxon>
        <taxon>Kitasatosporales</taxon>
        <taxon>Streptomycetaceae</taxon>
        <taxon>Streptomyces</taxon>
    </lineage>
</organism>
<evidence type="ECO:0000313" key="2">
    <source>
        <dbReference type="Proteomes" id="UP001595834"/>
    </source>
</evidence>
<name>A0ABV9UGH0_9ACTN</name>
<reference evidence="2" key="1">
    <citation type="journal article" date="2019" name="Int. J. Syst. Evol. Microbiol.">
        <title>The Global Catalogue of Microorganisms (GCM) 10K type strain sequencing project: providing services to taxonomists for standard genome sequencing and annotation.</title>
        <authorList>
            <consortium name="The Broad Institute Genomics Platform"/>
            <consortium name="The Broad Institute Genome Sequencing Center for Infectious Disease"/>
            <person name="Wu L."/>
            <person name="Ma J."/>
        </authorList>
    </citation>
    <scope>NUCLEOTIDE SEQUENCE [LARGE SCALE GENOMIC DNA]</scope>
    <source>
        <strain evidence="2">CCM 7224</strain>
    </source>
</reference>
<sequence>MFLRIDARWIEDALQDFEQRSGRETGIDDWGALATAVYRHAYELHAGEPFYLEAPVRAAVLLQMFVTLRPLTDYNGLVGSALALRYLHHSAEPAKPPAGAMADLVQEIRTGTLTLRATAARLRSWATS</sequence>